<evidence type="ECO:0000313" key="2">
    <source>
        <dbReference type="Proteomes" id="UP000507470"/>
    </source>
</evidence>
<gene>
    <name evidence="1" type="ORF">MCOR_54731</name>
</gene>
<proteinExistence type="predicted"/>
<organism evidence="1 2">
    <name type="scientific">Mytilus coruscus</name>
    <name type="common">Sea mussel</name>
    <dbReference type="NCBI Taxonomy" id="42192"/>
    <lineage>
        <taxon>Eukaryota</taxon>
        <taxon>Metazoa</taxon>
        <taxon>Spiralia</taxon>
        <taxon>Lophotrochozoa</taxon>
        <taxon>Mollusca</taxon>
        <taxon>Bivalvia</taxon>
        <taxon>Autobranchia</taxon>
        <taxon>Pteriomorphia</taxon>
        <taxon>Mytilida</taxon>
        <taxon>Mytiloidea</taxon>
        <taxon>Mytilidae</taxon>
        <taxon>Mytilinae</taxon>
        <taxon>Mytilus</taxon>
    </lineage>
</organism>
<evidence type="ECO:0000313" key="1">
    <source>
        <dbReference type="EMBL" id="CAC5422695.1"/>
    </source>
</evidence>
<sequence length="263" mass="30403">MYDISQCWKTLEFIEYLLKTKSSTFIVDVCKYHHAEISQYAAQLLPTPSITTERYNIHKRYHRHLEDGIKTDAVSGWLLYASFYYVTGQFNVTLRLTDYVLSRCSPYMVPIGCQNYDDGHINYYRNHVHSTMTLHDKMGMAVVSNVKYVKHSSLIPKELQLEVKDQYICIPPIVMSHCLRFLCYHHIGNIFNRQQALRDLYLTGKGRNLMSVNTLSNSITILGVCFEISDDKDTAYQCYDEALKCDGFICIAAEARTSKLLTD</sequence>
<name>A0A6J8ET66_MYTCO</name>
<reference evidence="1 2" key="1">
    <citation type="submission" date="2020-06" db="EMBL/GenBank/DDBJ databases">
        <authorList>
            <person name="Li R."/>
            <person name="Bekaert M."/>
        </authorList>
    </citation>
    <scope>NUCLEOTIDE SEQUENCE [LARGE SCALE GENOMIC DNA]</scope>
    <source>
        <strain evidence="2">wild</strain>
    </source>
</reference>
<dbReference type="AlphaFoldDB" id="A0A6J8ET66"/>
<keyword evidence="2" id="KW-1185">Reference proteome</keyword>
<accession>A0A6J8ET66</accession>
<dbReference type="EMBL" id="CACVKT020009675">
    <property type="protein sequence ID" value="CAC5422695.1"/>
    <property type="molecule type" value="Genomic_DNA"/>
</dbReference>
<dbReference type="Proteomes" id="UP000507470">
    <property type="component" value="Unassembled WGS sequence"/>
</dbReference>
<protein>
    <submittedName>
        <fullName evidence="1">Uncharacterized protein</fullName>
    </submittedName>
</protein>
<dbReference type="OrthoDB" id="6207964at2759"/>